<name>A0A7D5KTR5_9EURY</name>
<evidence type="ECO:0000313" key="2">
    <source>
        <dbReference type="Proteomes" id="UP000509750"/>
    </source>
</evidence>
<reference evidence="1 2" key="1">
    <citation type="submission" date="2020-07" db="EMBL/GenBank/DDBJ databases">
        <title>Gai3-2, isolated from salt lake.</title>
        <authorList>
            <person name="Cui H."/>
            <person name="Shi X."/>
        </authorList>
    </citation>
    <scope>NUCLEOTIDE SEQUENCE [LARGE SCALE GENOMIC DNA]</scope>
    <source>
        <strain evidence="1 2">Gai3-2</strain>
    </source>
</reference>
<organism evidence="1 2">
    <name type="scientific">Halorarum halophilum</name>
    <dbReference type="NCBI Taxonomy" id="2743090"/>
    <lineage>
        <taxon>Archaea</taxon>
        <taxon>Methanobacteriati</taxon>
        <taxon>Methanobacteriota</taxon>
        <taxon>Stenosarchaea group</taxon>
        <taxon>Halobacteria</taxon>
        <taxon>Halobacteriales</taxon>
        <taxon>Haloferacaceae</taxon>
        <taxon>Halorarum</taxon>
    </lineage>
</organism>
<dbReference type="OrthoDB" id="292922at2157"/>
<dbReference type="EMBL" id="CP058529">
    <property type="protein sequence ID" value="QLG26560.1"/>
    <property type="molecule type" value="Genomic_DNA"/>
</dbReference>
<gene>
    <name evidence="1" type="ORF">HUG10_02965</name>
</gene>
<dbReference type="Proteomes" id="UP000509750">
    <property type="component" value="Chromosome"/>
</dbReference>
<proteinExistence type="predicted"/>
<keyword evidence="2" id="KW-1185">Reference proteome</keyword>
<dbReference type="AlphaFoldDB" id="A0A7D5KTR5"/>
<dbReference type="GeneID" id="56027760"/>
<dbReference type="RefSeq" id="WP_179168135.1">
    <property type="nucleotide sequence ID" value="NZ_CP058529.1"/>
</dbReference>
<accession>A0A7D5KTR5</accession>
<dbReference type="KEGG" id="halg:HUG10_02965"/>
<evidence type="ECO:0000313" key="1">
    <source>
        <dbReference type="EMBL" id="QLG26560.1"/>
    </source>
</evidence>
<protein>
    <submittedName>
        <fullName evidence="1">Uncharacterized protein</fullName>
    </submittedName>
</protein>
<sequence>MTARPKVNWRVVAAVWAAFREYVDEKYDGIEGRLGYEVDAAMAEYADLDAYAPVEAEVDRLIRAAGRTPADLSAEKELIADAIGGEETTLVQVHVRAGVKEGFQAAANQADNRPGEHLTRALQERMDGGRATRLVRKLERLGADTERLLAEASPDADGNLGTVGRRTVSICRRLGDEFTRDDLEDAIRTEELESTRTIRTYTERVLDRLEYAEHPVNTDLFIPEEEAAARADELDLPDPEAPEHERKGYDALDADERLQAIRDAAISEAQERGGLGQLTVEDVREDVFHSGGPSDSGARGMMERAATADPFSYGTFHGTTALRCDLSKVDR</sequence>